<evidence type="ECO:0000313" key="1">
    <source>
        <dbReference type="EMBL" id="AMO96489.1"/>
    </source>
</evidence>
<gene>
    <name evidence="1" type="ORF">CFter6_3871</name>
</gene>
<name>A0A127PFA9_9BURK</name>
<protein>
    <submittedName>
        <fullName evidence="1">Uncharacterized protein</fullName>
    </submittedName>
</protein>
<dbReference type="AlphaFoldDB" id="A0A127PFA9"/>
<proteinExistence type="predicted"/>
<dbReference type="PROSITE" id="PS51257">
    <property type="entry name" value="PROKAR_LIPOPROTEIN"/>
    <property type="match status" value="1"/>
</dbReference>
<dbReference type="Proteomes" id="UP000072421">
    <property type="component" value="Chromosome"/>
</dbReference>
<sequence length="71" mass="8151">MDLCLNRHGRRGQAVELSSVQSILNVATSGCSFDIQLVAMVHICAYFMQNRPQSGPEWKLQRHLPWGWRII</sequence>
<dbReference type="EMBL" id="CP013232">
    <property type="protein sequence ID" value="AMO96489.1"/>
    <property type="molecule type" value="Genomic_DNA"/>
</dbReference>
<organism evidence="1">
    <name type="scientific">Collimonas fungivorans</name>
    <dbReference type="NCBI Taxonomy" id="158899"/>
    <lineage>
        <taxon>Bacteria</taxon>
        <taxon>Pseudomonadati</taxon>
        <taxon>Pseudomonadota</taxon>
        <taxon>Betaproteobacteria</taxon>
        <taxon>Burkholderiales</taxon>
        <taxon>Oxalobacteraceae</taxon>
        <taxon>Collimonas</taxon>
    </lineage>
</organism>
<reference evidence="1 2" key="1">
    <citation type="submission" date="2015-11" db="EMBL/GenBank/DDBJ databases">
        <title>Exploring the genomic traits of fungus-feeding bacterial genus Collimonas.</title>
        <authorList>
            <person name="Song C."/>
            <person name="Schmidt R."/>
            <person name="de Jager V."/>
            <person name="Krzyzanowska D."/>
            <person name="Jongedijk E."/>
            <person name="Cankar K."/>
            <person name="Beekwilder J."/>
            <person name="van Veen A."/>
            <person name="de Boer W."/>
            <person name="van Veen J.A."/>
            <person name="Garbeva P."/>
        </authorList>
    </citation>
    <scope>NUCLEOTIDE SEQUENCE [LARGE SCALE GENOMIC DNA]</scope>
    <source>
        <strain evidence="1 2">Ter6</strain>
    </source>
</reference>
<accession>A0A127PFA9</accession>
<evidence type="ECO:0000313" key="2">
    <source>
        <dbReference type="Proteomes" id="UP000072421"/>
    </source>
</evidence>
<dbReference type="PATRIC" id="fig|158899.10.peg.3842"/>